<keyword evidence="10" id="KW-0699">rRNA-binding</keyword>
<dbReference type="FunFam" id="1.10.1520.10:FF:000001">
    <property type="entry name" value="Ribonuclease 3"/>
    <property type="match status" value="1"/>
</dbReference>
<comment type="subcellular location">
    <subcellularLocation>
        <location evidence="10">Cytoplasm</location>
    </subcellularLocation>
</comment>
<dbReference type="CDD" id="cd10845">
    <property type="entry name" value="DSRM_RNAse_III_family"/>
    <property type="match status" value="1"/>
</dbReference>
<evidence type="ECO:0000313" key="14">
    <source>
        <dbReference type="Proteomes" id="UP000198575"/>
    </source>
</evidence>
<dbReference type="InterPro" id="IPR036389">
    <property type="entry name" value="RNase_III_sf"/>
</dbReference>
<dbReference type="GO" id="GO:0005737">
    <property type="term" value="C:cytoplasm"/>
    <property type="evidence" value="ECO:0007669"/>
    <property type="project" value="UniProtKB-SubCell"/>
</dbReference>
<dbReference type="InterPro" id="IPR000999">
    <property type="entry name" value="RNase_III_dom"/>
</dbReference>
<dbReference type="Gene3D" id="3.30.160.20">
    <property type="match status" value="1"/>
</dbReference>
<feature type="binding site" evidence="10">
    <location>
        <position position="96"/>
    </location>
    <ligand>
        <name>Mg(2+)</name>
        <dbReference type="ChEBI" id="CHEBI:18420"/>
    </ligand>
</feature>
<dbReference type="GO" id="GO:0019843">
    <property type="term" value="F:rRNA binding"/>
    <property type="evidence" value="ECO:0007669"/>
    <property type="project" value="UniProtKB-KW"/>
</dbReference>
<comment type="catalytic activity">
    <reaction evidence="1 10">
        <text>Endonucleolytic cleavage to 5'-phosphomonoester.</text>
        <dbReference type="EC" id="3.1.26.3"/>
    </reaction>
</comment>
<dbReference type="GO" id="GO:0006364">
    <property type="term" value="P:rRNA processing"/>
    <property type="evidence" value="ECO:0007669"/>
    <property type="project" value="UniProtKB-UniRule"/>
</dbReference>
<comment type="subunit">
    <text evidence="10">Homodimer.</text>
</comment>
<gene>
    <name evidence="10" type="primary">rnc</name>
    <name evidence="13" type="ORF">SAMN05216289_103118</name>
</gene>
<dbReference type="PROSITE" id="PS00517">
    <property type="entry name" value="RNASE_3_1"/>
    <property type="match status" value="1"/>
</dbReference>
<dbReference type="GO" id="GO:0046872">
    <property type="term" value="F:metal ion binding"/>
    <property type="evidence" value="ECO:0007669"/>
    <property type="project" value="UniProtKB-KW"/>
</dbReference>
<keyword evidence="4 10" id="KW-0507">mRNA processing</keyword>
<name>A0A1I4VWL2_9GAMM</name>
<reference evidence="13 14" key="1">
    <citation type="submission" date="2016-10" db="EMBL/GenBank/DDBJ databases">
        <authorList>
            <person name="de Groot N.N."/>
        </authorList>
    </citation>
    <scope>NUCLEOTIDE SEQUENCE [LARGE SCALE GENOMIC DNA]</scope>
    <source>
        <strain evidence="13 14">CGMCC 1.7659</strain>
    </source>
</reference>
<feature type="binding site" evidence="10">
    <location>
        <position position="93"/>
    </location>
    <ligand>
        <name>Mg(2+)</name>
        <dbReference type="ChEBI" id="CHEBI:18420"/>
    </ligand>
</feature>
<dbReference type="STRING" id="578942.SAMN05216289_103118"/>
<comment type="function">
    <text evidence="10">Digests double-stranded RNA. Involved in the processing of primary rRNA transcript to yield the immediate precursors to the large and small rRNAs (23S and 16S). Processes some mRNAs, and tRNAs when they are encoded in the rRNA operon. Processes pre-crRNA and tracrRNA of type II CRISPR loci if present in the organism.</text>
</comment>
<dbReference type="Pfam" id="PF14622">
    <property type="entry name" value="Ribonucleas_3_3"/>
    <property type="match status" value="1"/>
</dbReference>
<keyword evidence="10" id="KW-0963">Cytoplasm</keyword>
<feature type="active site" evidence="10">
    <location>
        <position position="24"/>
    </location>
</feature>
<dbReference type="PROSITE" id="PS50137">
    <property type="entry name" value="DS_RBD"/>
    <property type="match status" value="1"/>
</dbReference>
<dbReference type="InterPro" id="IPR014720">
    <property type="entry name" value="dsRBD_dom"/>
</dbReference>
<keyword evidence="3 10" id="KW-0698">rRNA processing</keyword>
<keyword evidence="7 10" id="KW-0255">Endonuclease</keyword>
<comment type="cofactor">
    <cofactor evidence="10">
        <name>Mg(2+)</name>
        <dbReference type="ChEBI" id="CHEBI:18420"/>
    </cofactor>
</comment>
<dbReference type="Gene3D" id="1.10.1520.10">
    <property type="entry name" value="Ribonuclease III domain"/>
    <property type="match status" value="1"/>
</dbReference>
<keyword evidence="5 10" id="KW-0819">tRNA processing</keyword>
<protein>
    <recommendedName>
        <fullName evidence="10">Ribonuclease 3</fullName>
        <ecNumber evidence="10">3.1.26.3</ecNumber>
    </recommendedName>
    <alternativeName>
        <fullName evidence="10">Ribonuclease III</fullName>
        <shortName evidence="10">RNase III</shortName>
    </alternativeName>
</protein>
<dbReference type="GO" id="GO:0006397">
    <property type="term" value="P:mRNA processing"/>
    <property type="evidence" value="ECO:0007669"/>
    <property type="project" value="UniProtKB-UniRule"/>
</dbReference>
<dbReference type="GO" id="GO:0010468">
    <property type="term" value="P:regulation of gene expression"/>
    <property type="evidence" value="ECO:0007669"/>
    <property type="project" value="TreeGrafter"/>
</dbReference>
<dbReference type="Proteomes" id="UP000198575">
    <property type="component" value="Unassembled WGS sequence"/>
</dbReference>
<dbReference type="GO" id="GO:0004525">
    <property type="term" value="F:ribonuclease III activity"/>
    <property type="evidence" value="ECO:0007669"/>
    <property type="project" value="UniProtKB-UniRule"/>
</dbReference>
<evidence type="ECO:0000256" key="10">
    <source>
        <dbReference type="HAMAP-Rule" id="MF_00104"/>
    </source>
</evidence>
<dbReference type="GO" id="GO:0008033">
    <property type="term" value="P:tRNA processing"/>
    <property type="evidence" value="ECO:0007669"/>
    <property type="project" value="UniProtKB-KW"/>
</dbReference>
<feature type="active site" evidence="10">
    <location>
        <position position="96"/>
    </location>
</feature>
<dbReference type="SMART" id="SM00535">
    <property type="entry name" value="RIBOc"/>
    <property type="match status" value="1"/>
</dbReference>
<dbReference type="CDD" id="cd00593">
    <property type="entry name" value="RIBOc"/>
    <property type="match status" value="1"/>
</dbReference>
<organism evidence="13 14">
    <name type="scientific">Dokdonella immobilis</name>
    <dbReference type="NCBI Taxonomy" id="578942"/>
    <lineage>
        <taxon>Bacteria</taxon>
        <taxon>Pseudomonadati</taxon>
        <taxon>Pseudomonadota</taxon>
        <taxon>Gammaproteobacteria</taxon>
        <taxon>Lysobacterales</taxon>
        <taxon>Rhodanobacteraceae</taxon>
        <taxon>Dokdonella</taxon>
    </lineage>
</organism>
<dbReference type="PANTHER" id="PTHR11207">
    <property type="entry name" value="RIBONUCLEASE III"/>
    <property type="match status" value="1"/>
</dbReference>
<dbReference type="SUPFAM" id="SSF69065">
    <property type="entry name" value="RNase III domain-like"/>
    <property type="match status" value="1"/>
</dbReference>
<dbReference type="EMBL" id="FOVF01000003">
    <property type="protein sequence ID" value="SFN05550.1"/>
    <property type="molecule type" value="Genomic_DNA"/>
</dbReference>
<feature type="domain" description="RNase III" evidence="12">
    <location>
        <begin position="1"/>
        <end position="107"/>
    </location>
</feature>
<dbReference type="InterPro" id="IPR011907">
    <property type="entry name" value="RNase_III"/>
</dbReference>
<dbReference type="PROSITE" id="PS50142">
    <property type="entry name" value="RNASE_3_2"/>
    <property type="match status" value="1"/>
</dbReference>
<evidence type="ECO:0000259" key="12">
    <source>
        <dbReference type="PROSITE" id="PS50142"/>
    </source>
</evidence>
<proteinExistence type="inferred from homology"/>
<dbReference type="Pfam" id="PF00035">
    <property type="entry name" value="dsrm"/>
    <property type="match status" value="1"/>
</dbReference>
<dbReference type="NCBIfam" id="TIGR02191">
    <property type="entry name" value="RNaseIII"/>
    <property type="match status" value="1"/>
</dbReference>
<evidence type="ECO:0000259" key="11">
    <source>
        <dbReference type="PROSITE" id="PS50137"/>
    </source>
</evidence>
<keyword evidence="9 10" id="KW-0694">RNA-binding</keyword>
<comment type="similarity">
    <text evidence="2">Belongs to the ribonuclease III family.</text>
</comment>
<keyword evidence="8 10" id="KW-0378">Hydrolase</keyword>
<dbReference type="SMART" id="SM00358">
    <property type="entry name" value="DSRM"/>
    <property type="match status" value="1"/>
</dbReference>
<keyword evidence="10" id="KW-0460">Magnesium</keyword>
<feature type="binding site" evidence="10">
    <location>
        <position position="20"/>
    </location>
    <ligand>
        <name>Mg(2+)</name>
        <dbReference type="ChEBI" id="CHEBI:18420"/>
    </ligand>
</feature>
<evidence type="ECO:0000256" key="3">
    <source>
        <dbReference type="ARBA" id="ARBA00022552"/>
    </source>
</evidence>
<dbReference type="HAMAP" id="MF_00104">
    <property type="entry name" value="RNase_III"/>
    <property type="match status" value="1"/>
</dbReference>
<evidence type="ECO:0000256" key="1">
    <source>
        <dbReference type="ARBA" id="ARBA00000109"/>
    </source>
</evidence>
<evidence type="ECO:0000256" key="7">
    <source>
        <dbReference type="ARBA" id="ARBA00022759"/>
    </source>
</evidence>
<keyword evidence="6 10" id="KW-0540">Nuclease</keyword>
<accession>A0A1I4VWL2</accession>
<feature type="domain" description="DRBM" evidence="11">
    <location>
        <begin position="133"/>
        <end position="203"/>
    </location>
</feature>
<dbReference type="PANTHER" id="PTHR11207:SF0">
    <property type="entry name" value="RIBONUCLEASE 3"/>
    <property type="match status" value="1"/>
</dbReference>
<evidence type="ECO:0000256" key="4">
    <source>
        <dbReference type="ARBA" id="ARBA00022664"/>
    </source>
</evidence>
<evidence type="ECO:0000256" key="6">
    <source>
        <dbReference type="ARBA" id="ARBA00022722"/>
    </source>
</evidence>
<evidence type="ECO:0000256" key="8">
    <source>
        <dbReference type="ARBA" id="ARBA00022801"/>
    </source>
</evidence>
<keyword evidence="10" id="KW-0479">Metal-binding</keyword>
<dbReference type="EC" id="3.1.26.3" evidence="10"/>
<keyword evidence="14" id="KW-1185">Reference proteome</keyword>
<dbReference type="GO" id="GO:0003725">
    <property type="term" value="F:double-stranded RNA binding"/>
    <property type="evidence" value="ECO:0007669"/>
    <property type="project" value="TreeGrafter"/>
</dbReference>
<evidence type="ECO:0000313" key="13">
    <source>
        <dbReference type="EMBL" id="SFN05550.1"/>
    </source>
</evidence>
<evidence type="ECO:0000256" key="2">
    <source>
        <dbReference type="ARBA" id="ARBA00010183"/>
    </source>
</evidence>
<dbReference type="AlphaFoldDB" id="A0A1I4VWL2"/>
<evidence type="ECO:0000256" key="9">
    <source>
        <dbReference type="ARBA" id="ARBA00022884"/>
    </source>
</evidence>
<sequence length="214" mass="23520">MLEQALTHRSAGRRNNERLEFLGDALLNLIVAEFVYEQYPRASEGDMTRLRAALVNGAALAELAREEELGESLVLGPGELKTGGFRRESILADTFEALIAAVYLDSDWFTCRTLVRRLFASRVLEAEGKVAKDPKTTLQELMQANALALPVYDLVATQGDDHEKVFDVLCCIEALGLKMQGRGGSRRAAEQSAAEGILGEARAALAERRKKRKA</sequence>
<evidence type="ECO:0000256" key="5">
    <source>
        <dbReference type="ARBA" id="ARBA00022694"/>
    </source>
</evidence>
<dbReference type="SUPFAM" id="SSF54768">
    <property type="entry name" value="dsRNA-binding domain-like"/>
    <property type="match status" value="1"/>
</dbReference>